<feature type="transmembrane region" description="Helical" evidence="2">
    <location>
        <begin position="15"/>
        <end position="34"/>
    </location>
</feature>
<accession>A0AAU9XKM5</accession>
<gene>
    <name evidence="3" type="ORF">PMEA_00024068</name>
</gene>
<dbReference type="InterPro" id="IPR028183">
    <property type="entry name" value="UQCC5"/>
</dbReference>
<feature type="region of interest" description="Disordered" evidence="1">
    <location>
        <begin position="54"/>
        <end position="74"/>
    </location>
</feature>
<comment type="caution">
    <text evidence="3">The sequence shown here is derived from an EMBL/GenBank/DDBJ whole genome shotgun (WGS) entry which is preliminary data.</text>
</comment>
<dbReference type="PANTHER" id="PTHR35250">
    <property type="entry name" value="SMALL INTEGRAL MEMBRANE PROTEIN 4"/>
    <property type="match status" value="1"/>
</dbReference>
<evidence type="ECO:0000313" key="4">
    <source>
        <dbReference type="Proteomes" id="UP001159428"/>
    </source>
</evidence>
<dbReference type="AlphaFoldDB" id="A0AAU9XKM5"/>
<evidence type="ECO:0000313" key="3">
    <source>
        <dbReference type="EMBL" id="CAH3148731.1"/>
    </source>
</evidence>
<name>A0AAU9XKM5_9CNID</name>
<sequence length="74" mass="9071">MFQEKIRTIKRRLGVYRFLPLFFIAGAGIELFMIKVRIGKETFYEVYVRKESERRLERRKQEQENTNKQQSVEI</sequence>
<evidence type="ECO:0000256" key="2">
    <source>
        <dbReference type="SAM" id="Phobius"/>
    </source>
</evidence>
<dbReference type="EMBL" id="CALNXJ010000045">
    <property type="protein sequence ID" value="CAH3148731.1"/>
    <property type="molecule type" value="Genomic_DNA"/>
</dbReference>
<keyword evidence="4" id="KW-1185">Reference proteome</keyword>
<keyword evidence="2" id="KW-1133">Transmembrane helix</keyword>
<dbReference type="Pfam" id="PF15114">
    <property type="entry name" value="UPF0640"/>
    <property type="match status" value="1"/>
</dbReference>
<reference evidence="3 4" key="1">
    <citation type="submission" date="2022-05" db="EMBL/GenBank/DDBJ databases">
        <authorList>
            <consortium name="Genoscope - CEA"/>
            <person name="William W."/>
        </authorList>
    </citation>
    <scope>NUCLEOTIDE SEQUENCE [LARGE SCALE GENOMIC DNA]</scope>
</reference>
<dbReference type="PANTHER" id="PTHR35250:SF1">
    <property type="entry name" value="UBIQUINOL-CYTOCHROME-C REDUCTASE COMPLEX ASSEMBLY FACTOR 5"/>
    <property type="match status" value="1"/>
</dbReference>
<evidence type="ECO:0008006" key="5">
    <source>
        <dbReference type="Google" id="ProtNLM"/>
    </source>
</evidence>
<protein>
    <recommendedName>
        <fullName evidence="5">Small integral membrane protein 4</fullName>
    </recommendedName>
</protein>
<dbReference type="Proteomes" id="UP001159428">
    <property type="component" value="Unassembled WGS sequence"/>
</dbReference>
<feature type="compositionally biased region" description="Basic and acidic residues" evidence="1">
    <location>
        <begin position="54"/>
        <end position="65"/>
    </location>
</feature>
<evidence type="ECO:0000256" key="1">
    <source>
        <dbReference type="SAM" id="MobiDB-lite"/>
    </source>
</evidence>
<keyword evidence="2" id="KW-0472">Membrane</keyword>
<organism evidence="3 4">
    <name type="scientific">Pocillopora meandrina</name>
    <dbReference type="NCBI Taxonomy" id="46732"/>
    <lineage>
        <taxon>Eukaryota</taxon>
        <taxon>Metazoa</taxon>
        <taxon>Cnidaria</taxon>
        <taxon>Anthozoa</taxon>
        <taxon>Hexacorallia</taxon>
        <taxon>Scleractinia</taxon>
        <taxon>Astrocoeniina</taxon>
        <taxon>Pocilloporidae</taxon>
        <taxon>Pocillopora</taxon>
    </lineage>
</organism>
<keyword evidence="2" id="KW-0812">Transmembrane</keyword>
<proteinExistence type="predicted"/>